<keyword evidence="6" id="KW-0479">Metal-binding</keyword>
<dbReference type="Pfam" id="PF02424">
    <property type="entry name" value="ApbE"/>
    <property type="match status" value="1"/>
</dbReference>
<dbReference type="PANTHER" id="PTHR30040:SF2">
    <property type="entry name" value="FAD:PROTEIN FMN TRANSFERASE"/>
    <property type="match status" value="1"/>
</dbReference>
<evidence type="ECO:0000256" key="10">
    <source>
        <dbReference type="ARBA" id="ARBA00048540"/>
    </source>
</evidence>
<evidence type="ECO:0000256" key="3">
    <source>
        <dbReference type="ARBA" id="ARBA00016337"/>
    </source>
</evidence>
<dbReference type="InterPro" id="IPR003374">
    <property type="entry name" value="ApbE-like_sf"/>
</dbReference>
<evidence type="ECO:0000256" key="9">
    <source>
        <dbReference type="ARBA" id="ARBA00031306"/>
    </source>
</evidence>
<name>A0A6J6W6R5_9ZZZZ</name>
<keyword evidence="8" id="KW-0460">Magnesium</keyword>
<evidence type="ECO:0000256" key="1">
    <source>
        <dbReference type="ARBA" id="ARBA00001946"/>
    </source>
</evidence>
<dbReference type="InterPro" id="IPR024932">
    <property type="entry name" value="ApbE"/>
</dbReference>
<keyword evidence="7" id="KW-0274">FAD</keyword>
<accession>A0A6J6W6R5</accession>
<comment type="cofactor">
    <cofactor evidence="1">
        <name>Mg(2+)</name>
        <dbReference type="ChEBI" id="CHEBI:18420"/>
    </cofactor>
</comment>
<keyword evidence="4" id="KW-0285">Flavoprotein</keyword>
<protein>
    <recommendedName>
        <fullName evidence="3">FAD:protein FMN transferase</fullName>
        <ecNumber evidence="2">2.7.1.180</ecNumber>
    </recommendedName>
    <alternativeName>
        <fullName evidence="9">Flavin transferase</fullName>
    </alternativeName>
</protein>
<evidence type="ECO:0000256" key="6">
    <source>
        <dbReference type="ARBA" id="ARBA00022723"/>
    </source>
</evidence>
<evidence type="ECO:0000256" key="5">
    <source>
        <dbReference type="ARBA" id="ARBA00022679"/>
    </source>
</evidence>
<dbReference type="AlphaFoldDB" id="A0A6J6W6R5"/>
<dbReference type="GO" id="GO:0046872">
    <property type="term" value="F:metal ion binding"/>
    <property type="evidence" value="ECO:0007669"/>
    <property type="project" value="UniProtKB-KW"/>
</dbReference>
<dbReference type="EC" id="2.7.1.180" evidence="2"/>
<comment type="catalytic activity">
    <reaction evidence="10">
        <text>L-threonyl-[protein] + FAD = FMN-L-threonyl-[protein] + AMP + H(+)</text>
        <dbReference type="Rhea" id="RHEA:36847"/>
        <dbReference type="Rhea" id="RHEA-COMP:11060"/>
        <dbReference type="Rhea" id="RHEA-COMP:11061"/>
        <dbReference type="ChEBI" id="CHEBI:15378"/>
        <dbReference type="ChEBI" id="CHEBI:30013"/>
        <dbReference type="ChEBI" id="CHEBI:57692"/>
        <dbReference type="ChEBI" id="CHEBI:74257"/>
        <dbReference type="ChEBI" id="CHEBI:456215"/>
        <dbReference type="EC" id="2.7.1.180"/>
    </reaction>
</comment>
<dbReference type="PANTHER" id="PTHR30040">
    <property type="entry name" value="THIAMINE BIOSYNTHESIS LIPOPROTEIN APBE"/>
    <property type="match status" value="1"/>
</dbReference>
<gene>
    <name evidence="11" type="ORF">UFOPK2958_00467</name>
</gene>
<dbReference type="Gene3D" id="3.10.520.10">
    <property type="entry name" value="ApbE-like domains"/>
    <property type="match status" value="1"/>
</dbReference>
<reference evidence="11" key="1">
    <citation type="submission" date="2020-05" db="EMBL/GenBank/DDBJ databases">
        <authorList>
            <person name="Chiriac C."/>
            <person name="Salcher M."/>
            <person name="Ghai R."/>
            <person name="Kavagutti S V."/>
        </authorList>
    </citation>
    <scope>NUCLEOTIDE SEQUENCE</scope>
</reference>
<proteinExistence type="predicted"/>
<sequence length="293" mass="31148">MRFTTWGVSGTLAVDNENYATLAEETLWRWVAAGDQTVNRFLPTSELSAINANPWGTREVSEEFIAFFDAALESYDVSEGLCTPTVLDALEAWGYDADIDDVQRDGRSEPPSVSPAASFLSVALDRDTRRLSPNGVRLDFGASAKAFVADQVAREVGRHTPVLVELGGDVAVGGAVRPWSVGVAEDAEHIGAPIGITSGGVATSSTLVRNWSTGTGRAHHIIDPRTGAPVISPWRTVSVAADSCLTANALSTASLLWGEEALYYVTQAGWAARFVDHDGKVLCVGGWPQEVAS</sequence>
<dbReference type="EMBL" id="CAFAAB010000037">
    <property type="protein sequence ID" value="CAB4780020.1"/>
    <property type="molecule type" value="Genomic_DNA"/>
</dbReference>
<evidence type="ECO:0000256" key="7">
    <source>
        <dbReference type="ARBA" id="ARBA00022827"/>
    </source>
</evidence>
<evidence type="ECO:0000256" key="2">
    <source>
        <dbReference type="ARBA" id="ARBA00011955"/>
    </source>
</evidence>
<evidence type="ECO:0000256" key="4">
    <source>
        <dbReference type="ARBA" id="ARBA00022630"/>
    </source>
</evidence>
<dbReference type="GO" id="GO:0016740">
    <property type="term" value="F:transferase activity"/>
    <property type="evidence" value="ECO:0007669"/>
    <property type="project" value="UniProtKB-KW"/>
</dbReference>
<organism evidence="11">
    <name type="scientific">freshwater metagenome</name>
    <dbReference type="NCBI Taxonomy" id="449393"/>
    <lineage>
        <taxon>unclassified sequences</taxon>
        <taxon>metagenomes</taxon>
        <taxon>ecological metagenomes</taxon>
    </lineage>
</organism>
<evidence type="ECO:0000313" key="11">
    <source>
        <dbReference type="EMBL" id="CAB4780020.1"/>
    </source>
</evidence>
<dbReference type="SUPFAM" id="SSF143631">
    <property type="entry name" value="ApbE-like"/>
    <property type="match status" value="1"/>
</dbReference>
<evidence type="ECO:0000256" key="8">
    <source>
        <dbReference type="ARBA" id="ARBA00022842"/>
    </source>
</evidence>
<keyword evidence="5" id="KW-0808">Transferase</keyword>